<evidence type="ECO:0000259" key="6">
    <source>
        <dbReference type="Pfam" id="PF00291"/>
    </source>
</evidence>
<reference evidence="7 8" key="1">
    <citation type="journal article" date="2010" name="J. Bacteriol.">
        <title>The genetic basis of laboratory adaptation in Caulobacter crescentus.</title>
        <authorList>
            <person name="Marks M.E."/>
            <person name="Castro-Rojas C.M."/>
            <person name="Teiling C."/>
            <person name="Du L."/>
            <person name="Kapatral V."/>
            <person name="Walunas T.L."/>
            <person name="Crosson S."/>
        </authorList>
    </citation>
    <scope>NUCLEOTIDE SEQUENCE [LARGE SCALE GENOMIC DNA]</scope>
    <source>
        <strain evidence="8">NA1000 / CB15N</strain>
    </source>
</reference>
<feature type="active site" description="Nucleophile" evidence="4">
    <location>
        <position position="75"/>
    </location>
</feature>
<evidence type="ECO:0000256" key="3">
    <source>
        <dbReference type="ARBA" id="ARBA00022898"/>
    </source>
</evidence>
<evidence type="ECO:0000313" key="8">
    <source>
        <dbReference type="Proteomes" id="UP000001364"/>
    </source>
</evidence>
<dbReference type="InterPro" id="IPR036052">
    <property type="entry name" value="TrpB-like_PALP_sf"/>
</dbReference>
<dbReference type="InterPro" id="IPR005966">
    <property type="entry name" value="D-Cys_desShydrase"/>
</dbReference>
<proteinExistence type="inferred from homology"/>
<evidence type="ECO:0000256" key="4">
    <source>
        <dbReference type="PIRSR" id="PIRSR006278-1"/>
    </source>
</evidence>
<dbReference type="KEGG" id="ccs:CCNA_02112"/>
<evidence type="ECO:0000256" key="5">
    <source>
        <dbReference type="PIRSR" id="PIRSR006278-2"/>
    </source>
</evidence>
<dbReference type="PIRSF" id="PIRSF006278">
    <property type="entry name" value="ACCD_DCysDesulf"/>
    <property type="match status" value="1"/>
</dbReference>
<dbReference type="Gene3D" id="3.40.50.1100">
    <property type="match status" value="2"/>
</dbReference>
<dbReference type="RefSeq" id="WP_010919898.1">
    <property type="nucleotide sequence ID" value="NC_011916.1"/>
</dbReference>
<dbReference type="HOGENOM" id="CLU_048897_1_0_5"/>
<sequence length="333" mass="34957">MHLARFPRARFAHLPTPLEPMPRLGAELGIDLWVKRDDCTGLAGGGNKTRKLEFLLGEALIQGADTLVTQGAVQSNHVRQTIAAGARFGLKTEVILEERTGSKASDYMGNGNVLLDKLMGASLRYVPGGTDMVAELDSTAENVRQRGGKPYVIPGGGSNTVGALGYVDCARELVVQADQMDLKIDRLVTATGSAGTHAGLVAGFAALSVDIPILGFGVRAPKPKQEENVYNLAVATAETIGAGGRVRREAVVADCDYVGEGYGLVDQGVIDALALAARTEGLLLDPVYSGKAMKGLIDQARKGAFKGERVVFLHTGGAQGLFGYQTVLEPALG</sequence>
<protein>
    <submittedName>
        <fullName evidence="7">D-cysteine desulfhydrase</fullName>
        <ecNumber evidence="7">4.4.1.15</ecNumber>
    </submittedName>
</protein>
<dbReference type="Proteomes" id="UP000001364">
    <property type="component" value="Chromosome"/>
</dbReference>
<feature type="domain" description="Tryptophan synthase beta chain-like PALP" evidence="6">
    <location>
        <begin position="12"/>
        <end position="316"/>
    </location>
</feature>
<dbReference type="AlphaFoldDB" id="A0A0H3CB47"/>
<organism evidence="7 8">
    <name type="scientific">Caulobacter vibrioides (strain NA1000 / CB15N)</name>
    <name type="common">Caulobacter crescentus</name>
    <dbReference type="NCBI Taxonomy" id="565050"/>
    <lineage>
        <taxon>Bacteria</taxon>
        <taxon>Pseudomonadati</taxon>
        <taxon>Pseudomonadota</taxon>
        <taxon>Alphaproteobacteria</taxon>
        <taxon>Caulobacterales</taxon>
        <taxon>Caulobacteraceae</taxon>
        <taxon>Caulobacter</taxon>
    </lineage>
</organism>
<feature type="modified residue" description="N6-(pyridoxal phosphate)lysine" evidence="5">
    <location>
        <position position="48"/>
    </location>
</feature>
<dbReference type="SUPFAM" id="SSF53686">
    <property type="entry name" value="Tryptophan synthase beta subunit-like PLP-dependent enzymes"/>
    <property type="match status" value="1"/>
</dbReference>
<keyword evidence="8" id="KW-1185">Reference proteome</keyword>
<dbReference type="NCBIfam" id="TIGR01275">
    <property type="entry name" value="ACC_deam_rel"/>
    <property type="match status" value="1"/>
</dbReference>
<evidence type="ECO:0000256" key="1">
    <source>
        <dbReference type="ARBA" id="ARBA00001933"/>
    </source>
</evidence>
<dbReference type="InterPro" id="IPR001926">
    <property type="entry name" value="TrpB-like_PALP"/>
</dbReference>
<name>A0A0H3CB47_CAUVN</name>
<accession>A0A0H3CB47</accession>
<dbReference type="GO" id="GO:0019148">
    <property type="term" value="F:D-cysteine desulfhydrase activity"/>
    <property type="evidence" value="ECO:0007669"/>
    <property type="project" value="UniProtKB-EC"/>
</dbReference>
<comment type="similarity">
    <text evidence="2">Belongs to the ACC deaminase/D-cysteine desulfhydrase family.</text>
</comment>
<dbReference type="EMBL" id="CP001340">
    <property type="protein sequence ID" value="ACL95577.1"/>
    <property type="molecule type" value="Genomic_DNA"/>
</dbReference>
<comment type="cofactor">
    <cofactor evidence="1">
        <name>pyridoxal 5'-phosphate</name>
        <dbReference type="ChEBI" id="CHEBI:597326"/>
    </cofactor>
</comment>
<dbReference type="Pfam" id="PF00291">
    <property type="entry name" value="PALP"/>
    <property type="match status" value="1"/>
</dbReference>
<evidence type="ECO:0000256" key="2">
    <source>
        <dbReference type="ARBA" id="ARBA00008639"/>
    </source>
</evidence>
<dbReference type="PANTHER" id="PTHR43780:SF2">
    <property type="entry name" value="1-AMINOCYCLOPROPANE-1-CARBOXYLATE DEAMINASE-RELATED"/>
    <property type="match status" value="1"/>
</dbReference>
<dbReference type="EC" id="4.4.1.15" evidence="7"/>
<dbReference type="GeneID" id="7330418"/>
<dbReference type="PATRIC" id="fig|565050.3.peg.2070"/>
<dbReference type="NCBIfam" id="NF003031">
    <property type="entry name" value="PRK03910.1-4"/>
    <property type="match status" value="1"/>
</dbReference>
<gene>
    <name evidence="7" type="ordered locus">CCNA_02112</name>
</gene>
<dbReference type="RefSeq" id="YP_002517485.1">
    <property type="nucleotide sequence ID" value="NC_011916.1"/>
</dbReference>
<dbReference type="PhylomeDB" id="A0A0H3CB47"/>
<dbReference type="OrthoDB" id="9801249at2"/>
<keyword evidence="3 5" id="KW-0663">Pyridoxal phosphate</keyword>
<dbReference type="PANTHER" id="PTHR43780">
    <property type="entry name" value="1-AMINOCYCLOPROPANE-1-CARBOXYLATE DEAMINASE-RELATED"/>
    <property type="match status" value="1"/>
</dbReference>
<evidence type="ECO:0000313" key="7">
    <source>
        <dbReference type="EMBL" id="ACL95577.1"/>
    </source>
</evidence>
<keyword evidence="7" id="KW-0456">Lyase</keyword>
<dbReference type="SMR" id="A0A0H3CB47"/>
<dbReference type="InterPro" id="IPR027278">
    <property type="entry name" value="ACCD_DCysDesulf"/>
</dbReference>